<dbReference type="CDD" id="cd01948">
    <property type="entry name" value="EAL"/>
    <property type="match status" value="1"/>
</dbReference>
<dbReference type="Pfam" id="PF00563">
    <property type="entry name" value="EAL"/>
    <property type="match status" value="1"/>
</dbReference>
<evidence type="ECO:0000259" key="1">
    <source>
        <dbReference type="PROSITE" id="PS50883"/>
    </source>
</evidence>
<dbReference type="OrthoDB" id="5643297at2"/>
<dbReference type="RefSeq" id="WP_103881882.1">
    <property type="nucleotide sequence ID" value="NZ_FNVG01000024.1"/>
</dbReference>
<dbReference type="InterPro" id="IPR001633">
    <property type="entry name" value="EAL_dom"/>
</dbReference>
<reference evidence="3" key="1">
    <citation type="submission" date="2016-10" db="EMBL/GenBank/DDBJ databases">
        <authorList>
            <person name="Varghese N."/>
            <person name="Submissions S."/>
        </authorList>
    </citation>
    <scope>NUCLEOTIDE SEQUENCE [LARGE SCALE GENOMIC DNA]</scope>
    <source>
        <strain evidence="3">CGMCC 1.7062</strain>
    </source>
</reference>
<evidence type="ECO:0000313" key="3">
    <source>
        <dbReference type="Proteomes" id="UP000236721"/>
    </source>
</evidence>
<dbReference type="PANTHER" id="PTHR33121">
    <property type="entry name" value="CYCLIC DI-GMP PHOSPHODIESTERASE PDEF"/>
    <property type="match status" value="1"/>
</dbReference>
<evidence type="ECO:0000313" key="2">
    <source>
        <dbReference type="EMBL" id="SEG62112.1"/>
    </source>
</evidence>
<name>A0A1H6BNA0_9VIBR</name>
<dbReference type="AlphaFoldDB" id="A0A1H6BNA0"/>
<dbReference type="GO" id="GO:0071111">
    <property type="term" value="F:cyclic-guanylate-specific phosphodiesterase activity"/>
    <property type="evidence" value="ECO:0007669"/>
    <property type="project" value="InterPro"/>
</dbReference>
<feature type="domain" description="EAL" evidence="1">
    <location>
        <begin position="399"/>
        <end position="653"/>
    </location>
</feature>
<sequence length="658" mass="74752">MLSEKEQADKVFWSEHLSEVTSSVSSGAFWQNLLGFRSNAQLIMAPSMANINQILASVRDVQFNGLPTALPVALETSRGQLLVVKFEIYLIADNSVKGSVQLLSTVDRNTESLAVVEHLLDDPSRGIMITSKNHEVLFANTRLCYEHNVSIVSIVGRDIADTPLFQSDEKHIKAFKGMIELLGVWKGAMITHSRESEVHLETVRVKRLALSDNSLMYVYSFFGQQHSAAEDTSNIKDIKLVSGEILDEVAFRHSASKLSKKGGKHIILSFKPRFYSELERQSRNKVLSALKSFHEMDSFGYLGRNTFVVLITIRQDDINELRTVNVRIKQFFKGLRKYLDDHLVNDIADGQIGVALHGFNRANMDEVISQSVQAMYLHDSSSSSVNFYDEKMVQANIRKRRLEQLLIDAIRNNGIDVHFQPIVDIKTSQVVKLEALCRFSFKDVSYTVQEMIHLAEELNLISKLDLIVAERAISEFVEIKQVVPYKLDLSLNCSLADSGKHYTHLEELFKLVDNSPLENSEVTIEITETAYFENNFNNSNLLERIRAAGVKIAVDDFGTGNSSFSYFSDFHFDELKIDRKFISDIDAIKQKYFAVNMLRQLSHDLDIKVVAEGVEKASELETLKSIDVDYIQGYFFYRPMSAGQIRQELKYPLRTQTH</sequence>
<dbReference type="SMART" id="SM00052">
    <property type="entry name" value="EAL"/>
    <property type="match status" value="1"/>
</dbReference>
<gene>
    <name evidence="2" type="ORF">SAMN04488244_1242</name>
</gene>
<dbReference type="EMBL" id="FNVG01000024">
    <property type="protein sequence ID" value="SEG62112.1"/>
    <property type="molecule type" value="Genomic_DNA"/>
</dbReference>
<proteinExistence type="predicted"/>
<dbReference type="SUPFAM" id="SSF141868">
    <property type="entry name" value="EAL domain-like"/>
    <property type="match status" value="1"/>
</dbReference>
<organism evidence="2 3">
    <name type="scientific">Vibrio hangzhouensis</name>
    <dbReference type="NCBI Taxonomy" id="462991"/>
    <lineage>
        <taxon>Bacteria</taxon>
        <taxon>Pseudomonadati</taxon>
        <taxon>Pseudomonadota</taxon>
        <taxon>Gammaproteobacteria</taxon>
        <taxon>Vibrionales</taxon>
        <taxon>Vibrionaceae</taxon>
        <taxon>Vibrio</taxon>
    </lineage>
</organism>
<accession>A0A1H6BNA0</accession>
<protein>
    <submittedName>
        <fullName evidence="2">EAL domain, c-di-GMP-specific phosphodiesterase class I (Or its enzymatically inactive variant)</fullName>
    </submittedName>
</protein>
<dbReference type="Proteomes" id="UP000236721">
    <property type="component" value="Unassembled WGS sequence"/>
</dbReference>
<keyword evidence="3" id="KW-1185">Reference proteome</keyword>
<dbReference type="InterPro" id="IPR050706">
    <property type="entry name" value="Cyclic-di-GMP_PDE-like"/>
</dbReference>
<dbReference type="PROSITE" id="PS50883">
    <property type="entry name" value="EAL"/>
    <property type="match status" value="1"/>
</dbReference>
<dbReference type="InterPro" id="IPR035919">
    <property type="entry name" value="EAL_sf"/>
</dbReference>
<dbReference type="PANTHER" id="PTHR33121:SF79">
    <property type="entry name" value="CYCLIC DI-GMP PHOSPHODIESTERASE PDED-RELATED"/>
    <property type="match status" value="1"/>
</dbReference>
<dbReference type="Gene3D" id="3.20.20.450">
    <property type="entry name" value="EAL domain"/>
    <property type="match status" value="1"/>
</dbReference>